<organism evidence="1 2">
    <name type="scientific">Arsenicibacter rosenii</name>
    <dbReference type="NCBI Taxonomy" id="1750698"/>
    <lineage>
        <taxon>Bacteria</taxon>
        <taxon>Pseudomonadati</taxon>
        <taxon>Bacteroidota</taxon>
        <taxon>Cytophagia</taxon>
        <taxon>Cytophagales</taxon>
        <taxon>Spirosomataceae</taxon>
        <taxon>Arsenicibacter</taxon>
    </lineage>
</organism>
<evidence type="ECO:0000313" key="2">
    <source>
        <dbReference type="Proteomes" id="UP000181790"/>
    </source>
</evidence>
<protein>
    <recommendedName>
        <fullName evidence="3">DUF4595 domain-containing protein</fullName>
    </recommendedName>
</protein>
<proteinExistence type="predicted"/>
<evidence type="ECO:0008006" key="3">
    <source>
        <dbReference type="Google" id="ProtNLM"/>
    </source>
</evidence>
<accession>A0A1S2VN61</accession>
<name>A0A1S2VN61_9BACT</name>
<gene>
    <name evidence="1" type="ORF">BLX24_09560</name>
</gene>
<dbReference type="PROSITE" id="PS51257">
    <property type="entry name" value="PROKAR_LIPOPROTEIN"/>
    <property type="match status" value="1"/>
</dbReference>
<reference evidence="1 2" key="1">
    <citation type="submission" date="2016-10" db="EMBL/GenBank/DDBJ databases">
        <title>Arsenicibacter rosenii gen. nov., sp. nov., an efficient arsenic-methylating bacterium isolated from an arsenic-contaminated paddy soil.</title>
        <authorList>
            <person name="Huang K."/>
        </authorList>
    </citation>
    <scope>NUCLEOTIDE SEQUENCE [LARGE SCALE GENOMIC DNA]</scope>
    <source>
        <strain evidence="1 2">SM-1</strain>
    </source>
</reference>
<dbReference type="Proteomes" id="UP000181790">
    <property type="component" value="Unassembled WGS sequence"/>
</dbReference>
<dbReference type="EMBL" id="MORL01000004">
    <property type="protein sequence ID" value="OIN59228.1"/>
    <property type="molecule type" value="Genomic_DNA"/>
</dbReference>
<sequence>MWKMILLGITGLWLAGCSKGNEPVVEDRVRLKSVTDRSDVTFIQVYTYDANNRVTLIQSYFDKSGPFPPFSPDQANRMVYQYDGQGRLTQVDYLDYQSKQKVGESRIRYRYDGTGKVVTATYVSMGVDGTLTDTRQLVYELDAQNRPVKKTEYKLPVAGQTGLVTTYTYTDGNLSVIDAPVYTASDWVETGRFRTTYTYGTQRSPYYGLPAATIWGDQMAFRYSQNTVTQQTTRNYDKAGVPVTAAVTKTYAVTARADGRVSQWTEGTGSSAFGLFYDYETY</sequence>
<evidence type="ECO:0000313" key="1">
    <source>
        <dbReference type="EMBL" id="OIN59228.1"/>
    </source>
</evidence>
<keyword evidence="2" id="KW-1185">Reference proteome</keyword>
<comment type="caution">
    <text evidence="1">The sequence shown here is derived from an EMBL/GenBank/DDBJ whole genome shotgun (WGS) entry which is preliminary data.</text>
</comment>
<dbReference type="AlphaFoldDB" id="A0A1S2VN61"/>